<evidence type="ECO:0000313" key="5">
    <source>
        <dbReference type="EMBL" id="CAF0730143.1"/>
    </source>
</evidence>
<dbReference type="GO" id="GO:0097352">
    <property type="term" value="P:autophagosome maturation"/>
    <property type="evidence" value="ECO:0007669"/>
    <property type="project" value="TreeGrafter"/>
</dbReference>
<dbReference type="EMBL" id="CAJNOJ010000002">
    <property type="protein sequence ID" value="CAF0730143.1"/>
    <property type="molecule type" value="Genomic_DNA"/>
</dbReference>
<dbReference type="PANTHER" id="PTHR31139:SF4">
    <property type="entry name" value="ECTOPIC P GRANULES PROTEIN 5 HOMOLOG"/>
    <property type="match status" value="1"/>
</dbReference>
<evidence type="ECO:0000259" key="4">
    <source>
        <dbReference type="Pfam" id="PF26573"/>
    </source>
</evidence>
<keyword evidence="2" id="KW-0072">Autophagy</keyword>
<organism evidence="5 8">
    <name type="scientific">Adineta ricciae</name>
    <name type="common">Rotifer</name>
    <dbReference type="NCBI Taxonomy" id="249248"/>
    <lineage>
        <taxon>Eukaryota</taxon>
        <taxon>Metazoa</taxon>
        <taxon>Spiralia</taxon>
        <taxon>Gnathifera</taxon>
        <taxon>Rotifera</taxon>
        <taxon>Eurotatoria</taxon>
        <taxon>Bdelloidea</taxon>
        <taxon>Adinetida</taxon>
        <taxon>Adinetidae</taxon>
        <taxon>Adineta</taxon>
    </lineage>
</organism>
<feature type="region of interest" description="Disordered" evidence="3">
    <location>
        <begin position="1"/>
        <end position="28"/>
    </location>
</feature>
<dbReference type="Proteomes" id="UP000663828">
    <property type="component" value="Unassembled WGS sequence"/>
</dbReference>
<protein>
    <recommendedName>
        <fullName evidence="4">Epg5-like TPR domain-containing protein</fullName>
    </recommendedName>
</protein>
<keyword evidence="7" id="KW-1185">Reference proteome</keyword>
<dbReference type="Proteomes" id="UP000663852">
    <property type="component" value="Unassembled WGS sequence"/>
</dbReference>
<name>A0A813N111_ADIRI</name>
<gene>
    <name evidence="5" type="ORF">EDS130_LOCUS1043</name>
    <name evidence="6" type="ORF">XAT740_LOCUS3788</name>
</gene>
<dbReference type="InterPro" id="IPR051436">
    <property type="entry name" value="Autophagy-related_EPG5"/>
</dbReference>
<evidence type="ECO:0000313" key="6">
    <source>
        <dbReference type="EMBL" id="CAF0817490.1"/>
    </source>
</evidence>
<proteinExistence type="inferred from homology"/>
<dbReference type="Pfam" id="PF26573">
    <property type="entry name" value="TPR_Epg5_2"/>
    <property type="match status" value="1"/>
</dbReference>
<dbReference type="InterPro" id="IPR058750">
    <property type="entry name" value="TPR_Epg5"/>
</dbReference>
<dbReference type="EMBL" id="CAJNOR010000148">
    <property type="protein sequence ID" value="CAF0817490.1"/>
    <property type="molecule type" value="Genomic_DNA"/>
</dbReference>
<sequence length="2553" mass="298851">MAELERPAIRSEKKKVKETTVEDQESQLEDRIRGLKEFFDERQDQTTDESVDISNSNVEEIPKDNEQNLTTTEASVNESTTNAEISSNENQTESEQLKDETETHIENNLQETSLQSDQTSILEETAINTNDNQNEIINSTTVCESTLESTETHEEVLPTTLNNYENSAFIYPRLSLSLWSPATAPLSSLEAEVNTSVHDPYSIENFKPSLLQMELRQTYLPFINITDEYFLSEHEKLITNNPRYRSLITKEETDENNTNEDDDEFYFLISSFYDIRTKIDQLTNEYDVLQRKIASLLPHVWSFSSEKIESGSYCGDNVYLKRSILYEQANFDRNLAKEIEDTLKQLRAIIYQQYVALKYETLWYKMKIDIYINNLLSINKTTKKLLHTIEILFNFQRYRTRDSLFYTYTRQLLKQTIDVVYKYGNYNETLFIINHVLRCPPGIHQWATHFVRFLLPTSFEILCSPMYIRYIAHFLAILLFPVKNRDIFLQNWLGENGETVPQLSSLPTTTTNQQHWMLIDADGQERAALLRWDTLNEDDLIALLNQFNLNYLMNVLFSLNEQANQRQHCVTYDNTVRILAILDLFVEILCRGFDTYADSQYKNFHKHIGKMIRDCVHVCRYHVDGVLQHLNHEDRIRLRDHYFAYIYRSVENIIRQCRNVRWSLLSLFALFDLPSSLQNRLLHLICSIPDDEPVTVETSAAVDQMLNSSTPSEILSLLKVLHNLGQTGDESGQISNVIFYITCLHPISREYSLRDGRSILAHFASLRPTIISHLLKLASAHIDAVGKVLFGLFRSLPMEIWMPNDSDLSIIEKWLDDLSQSSIAFQLALHLIDTMNWQNLPDKQQLCVPYATHCEIALILLKLHLKYCDKSAPSKENQLQLQNFMKNTQINLDQWIWAAVLRLQLNQSCLSADSFIDSMNQEHVGSIHRTEQSPSTDNGMSDEAMNDIRRAIEHYHSPIAYYISFGLDQPGVSAAGFFEHGIEYLSQLVQANKYAAAIRVLHDMSGILVRSVDYLIEHATFMSTLKTLLNVSDTSASLLRTASSYIIQQRTYDETTNAKLLTAAILDLLIWLEDNPKSRRLLLLLWFKLLTALKDWNKDSSILYVLDNLLAHSFVHDVMNKEVTDHLFELAVSALNPRQTQQIARSGFLSWIPLPSSVTSTQTYWSSLSIDSTLLSRYPVVSYYFLNAENSFEIDQNVLVELKAELELNPTGKVDQIWKKLIQQRHYPLIPLTSLSIYRWGSMACEMPPSHALLPLVWEKFFTIYLSKHDNCLHRVGHRLFESPAQTTFLKQMKRSLCQASEYFSSSNLPYSNQLSTFYHSLSLWIDEPRLHDPQLNILSLPQQYDNERLAHLFNADYRIFDIKWLELVDLRQIYETLIKFTNELWMRKHPNIDTNQRSLTNPTRQIMTSSDKLRDLVSNVQRPSPSAKITIITNESNTAPNQLAIPNNPNEMKVVFEAELTKIVNWLKTHCQRHMKQIELDQTLMSILPLLWKNEFQEQSIQASCQNVLNPVHQCTRPAYIIVRYKSKQQCQTSNQRLEIILNEHKQLLTDACRSCDIDICRSIELLIHIVQDLTRQLSSPMFNDQQSLTTIVDDGTELFYSLLSAYDDTYNEFMQPVGEQLNSLYDTLGEIFVKSDPRQPQKILEYIVLNRPNIARLIPYFNPNSLIQSDKFIDIYNKLSKMFTFVEYTPYLLQMFRKFNVKQWFETVSNSNQHTAFIDTLFNHFRSLVDNFTLAAKRENPPGYDELPLIEQTNQLFDISIGHMIQILNYSYPSQIGYLFRNLIESIQTMRKKQKLIQQQNNSLTPLEFQTSVERGLLPTKVLSEFLDQLHYLENTSTITLGKQQLDEMIQWLQTFVLKQIDEHNDKRLLQLYQCWRPCLNELTRIYSIILILNIQKCRIHHEFNMSQIFEQILYLYGPFIDQTYSLFSLTEWKTIIDHHGDMLTRLIKTFLQLYEEFYEYINEFYHHQQGFFHCIFQYWYKIVKCLITQEYTHPIMDIYHRYLPKLSWANYRLNIECLLIFDELISANNLENIPSTSLYEFIIHILSTVDIHTWMIENDERTIHSLVPNYFRLLINIFLSPQAKYVQNNDQLSRLASQCEAVNWSHLDDEIYVNVINTIMSKIEHDFILAPRASTDGYLNRILRCACEFNSSSLVTDRVRMKRLSYFGLIEQCLINAKNQHNQDEYRLILINLLNDIESLAIQGKLLVPDELEDIFTELIRFLNISSLGQTILNSYQTYFLDWIRQSQNSITMLPLFVSVCRTLKDRHRKILFIEIILYIYFIHDRVHDWSIIFRLFEQNEELENTKTDDYIQLCCEYNAFLTLYLMSEYELSHNKQQSNDEILNNEYKYLEKLIELLTNGKLKIIHGEEERVLLLMIKINRIIIHQLEYGRSTDVLLTRLIRNYAHWLLALGTDNKEYAYAGIFAIIGIGKKAQYSLRFRLFVKLLGIMQLEQLTDEPFKIRIDANDRRPDLSSANNTIFKQHLTNISSATTTSNEYSDFKSELVYCNSEYLQRPEVTFFQVSQLIHYLCTHLFADLPYLTHVSIHELQ</sequence>
<dbReference type="GO" id="GO:0005737">
    <property type="term" value="C:cytoplasm"/>
    <property type="evidence" value="ECO:0007669"/>
    <property type="project" value="TreeGrafter"/>
</dbReference>
<accession>A0A813N111</accession>
<dbReference type="OrthoDB" id="75419at2759"/>
<reference evidence="5" key="1">
    <citation type="submission" date="2021-02" db="EMBL/GenBank/DDBJ databases">
        <authorList>
            <person name="Nowell W R."/>
        </authorList>
    </citation>
    <scope>NUCLEOTIDE SEQUENCE</scope>
</reference>
<dbReference type="PANTHER" id="PTHR31139">
    <property type="entry name" value="ECTOPIC P GRANULES PROTEIN 5 HOMOLOG"/>
    <property type="match status" value="1"/>
</dbReference>
<evidence type="ECO:0000313" key="8">
    <source>
        <dbReference type="Proteomes" id="UP000663852"/>
    </source>
</evidence>
<feature type="compositionally biased region" description="Polar residues" evidence="3">
    <location>
        <begin position="70"/>
        <end position="94"/>
    </location>
</feature>
<evidence type="ECO:0000313" key="7">
    <source>
        <dbReference type="Proteomes" id="UP000663828"/>
    </source>
</evidence>
<feature type="domain" description="Epg5-like TPR" evidence="4">
    <location>
        <begin position="1198"/>
        <end position="1370"/>
    </location>
</feature>
<evidence type="ECO:0000256" key="3">
    <source>
        <dbReference type="SAM" id="MobiDB-lite"/>
    </source>
</evidence>
<feature type="region of interest" description="Disordered" evidence="3">
    <location>
        <begin position="70"/>
        <end position="102"/>
    </location>
</feature>
<feature type="compositionally biased region" description="Basic and acidic residues" evidence="3">
    <location>
        <begin position="1"/>
        <end position="20"/>
    </location>
</feature>
<comment type="caution">
    <text evidence="5">The sequence shown here is derived from an EMBL/GenBank/DDBJ whole genome shotgun (WGS) entry which is preliminary data.</text>
</comment>
<comment type="similarity">
    <text evidence="1">Belongs to the EPG5 family.</text>
</comment>
<evidence type="ECO:0000256" key="1">
    <source>
        <dbReference type="ARBA" id="ARBA00010948"/>
    </source>
</evidence>
<evidence type="ECO:0000256" key="2">
    <source>
        <dbReference type="ARBA" id="ARBA00023006"/>
    </source>
</evidence>